<evidence type="ECO:0000313" key="8">
    <source>
        <dbReference type="Proteomes" id="UP000094342"/>
    </source>
</evidence>
<evidence type="ECO:0000256" key="4">
    <source>
        <dbReference type="RuleBase" id="RU003719"/>
    </source>
</evidence>
<dbReference type="GO" id="GO:0051287">
    <property type="term" value="F:NAD binding"/>
    <property type="evidence" value="ECO:0007669"/>
    <property type="project" value="InterPro"/>
</dbReference>
<evidence type="ECO:0000256" key="1">
    <source>
        <dbReference type="ARBA" id="ARBA00005854"/>
    </source>
</evidence>
<dbReference type="GO" id="GO:0005829">
    <property type="term" value="C:cytosol"/>
    <property type="evidence" value="ECO:0007669"/>
    <property type="project" value="TreeGrafter"/>
</dbReference>
<dbReference type="STRING" id="1752398.A8M32_25470"/>
<dbReference type="SUPFAM" id="SSF52283">
    <property type="entry name" value="Formate/glycerate dehydrogenase catalytic domain-like"/>
    <property type="match status" value="1"/>
</dbReference>
<dbReference type="SUPFAM" id="SSF51735">
    <property type="entry name" value="NAD(P)-binding Rossmann-fold domains"/>
    <property type="match status" value="1"/>
</dbReference>
<dbReference type="FunFam" id="3.40.50.720:FF:000203">
    <property type="entry name" value="D-3-phosphoglycerate dehydrogenase (SerA)"/>
    <property type="match status" value="1"/>
</dbReference>
<dbReference type="InterPro" id="IPR029752">
    <property type="entry name" value="D-isomer_DH_CS1"/>
</dbReference>
<accession>A0A1E3V418</accession>
<dbReference type="Pfam" id="PF00389">
    <property type="entry name" value="2-Hacid_dh"/>
    <property type="match status" value="1"/>
</dbReference>
<evidence type="ECO:0000256" key="2">
    <source>
        <dbReference type="ARBA" id="ARBA00023002"/>
    </source>
</evidence>
<keyword evidence="8" id="KW-1185">Reference proteome</keyword>
<dbReference type="InterPro" id="IPR036291">
    <property type="entry name" value="NAD(P)-bd_dom_sf"/>
</dbReference>
<evidence type="ECO:0008006" key="9">
    <source>
        <dbReference type="Google" id="ProtNLM"/>
    </source>
</evidence>
<dbReference type="RefSeq" id="WP_069461218.1">
    <property type="nucleotide sequence ID" value="NZ_LYBW01000065.1"/>
</dbReference>
<dbReference type="InterPro" id="IPR006139">
    <property type="entry name" value="D-isomer_2_OHA_DH_cat_dom"/>
</dbReference>
<name>A0A1E3V418_9HYPH</name>
<comment type="caution">
    <text evidence="7">The sequence shown here is derived from an EMBL/GenBank/DDBJ whole genome shotgun (WGS) entry which is preliminary data.</text>
</comment>
<dbReference type="GO" id="GO:0030267">
    <property type="term" value="F:glyoxylate reductase (NADPH) activity"/>
    <property type="evidence" value="ECO:0007669"/>
    <property type="project" value="TreeGrafter"/>
</dbReference>
<protein>
    <recommendedName>
        <fullName evidence="9">D-3-phosphoglycerate dehydrogenase</fullName>
    </recommendedName>
</protein>
<dbReference type="Pfam" id="PF02826">
    <property type="entry name" value="2-Hacid_dh_C"/>
    <property type="match status" value="1"/>
</dbReference>
<dbReference type="Gene3D" id="3.40.50.720">
    <property type="entry name" value="NAD(P)-binding Rossmann-like Domain"/>
    <property type="match status" value="2"/>
</dbReference>
<dbReference type="GO" id="GO:0016618">
    <property type="term" value="F:hydroxypyruvate reductase [NAD(P)H] activity"/>
    <property type="evidence" value="ECO:0007669"/>
    <property type="project" value="TreeGrafter"/>
</dbReference>
<evidence type="ECO:0000259" key="5">
    <source>
        <dbReference type="Pfam" id="PF00389"/>
    </source>
</evidence>
<keyword evidence="2 4" id="KW-0560">Oxidoreductase</keyword>
<evidence type="ECO:0000256" key="3">
    <source>
        <dbReference type="ARBA" id="ARBA00023027"/>
    </source>
</evidence>
<dbReference type="EMBL" id="LYBW01000065">
    <property type="protein sequence ID" value="ODR88362.1"/>
    <property type="molecule type" value="Genomic_DNA"/>
</dbReference>
<organism evidence="7 8">
    <name type="scientific">Sinorhizobium alkalisoli</name>
    <dbReference type="NCBI Taxonomy" id="1752398"/>
    <lineage>
        <taxon>Bacteria</taxon>
        <taxon>Pseudomonadati</taxon>
        <taxon>Pseudomonadota</taxon>
        <taxon>Alphaproteobacteria</taxon>
        <taxon>Hyphomicrobiales</taxon>
        <taxon>Rhizobiaceae</taxon>
        <taxon>Sinorhizobium/Ensifer group</taxon>
        <taxon>Sinorhizobium</taxon>
    </lineage>
</organism>
<comment type="similarity">
    <text evidence="1 4">Belongs to the D-isomer specific 2-hydroxyacid dehydrogenase family.</text>
</comment>
<feature type="domain" description="D-isomer specific 2-hydroxyacid dehydrogenase catalytic" evidence="5">
    <location>
        <begin position="36"/>
        <end position="305"/>
    </location>
</feature>
<dbReference type="PANTHER" id="PTHR10996">
    <property type="entry name" value="2-HYDROXYACID DEHYDROGENASE-RELATED"/>
    <property type="match status" value="1"/>
</dbReference>
<evidence type="ECO:0000259" key="6">
    <source>
        <dbReference type="Pfam" id="PF02826"/>
    </source>
</evidence>
<keyword evidence="3" id="KW-0520">NAD</keyword>
<dbReference type="OrthoDB" id="9793626at2"/>
<proteinExistence type="inferred from homology"/>
<reference evidence="8" key="1">
    <citation type="submission" date="2016-05" db="EMBL/GenBank/DDBJ databases">
        <authorList>
            <person name="Li Y."/>
        </authorList>
    </citation>
    <scope>NUCLEOTIDE SEQUENCE [LARGE SCALE GENOMIC DNA]</scope>
    <source>
        <strain evidence="8">YIC4027</strain>
    </source>
</reference>
<dbReference type="InterPro" id="IPR050223">
    <property type="entry name" value="D-isomer_2-hydroxyacid_DH"/>
</dbReference>
<dbReference type="PROSITE" id="PS00065">
    <property type="entry name" value="D_2_HYDROXYACID_DH_1"/>
    <property type="match status" value="1"/>
</dbReference>
<dbReference type="CDD" id="cd12172">
    <property type="entry name" value="PGDH_like_2"/>
    <property type="match status" value="1"/>
</dbReference>
<sequence length="307" mass="33461">MSKTVLVSNVMMLNEKERFDRRLRDMGFEPVWARVNQFLREEECLPFAGQIDGWLAGDDRITEKVIRAYLPRLKVISKWGTGIDSIDLAAAKALGLPICNSPGAFGDAVGEYALGLLLSVTRRIALTDRQIRNGSWPKPRNPGLYGKVIGVIGFGAIGRNVAHRARGMKMDVLAFDPMITDDDKDGTKVTLDELVCRSDVICLCCNLTAENFHLIDAARMAQMKPGVTVINVARGGLIDEVALLENLRTGHVAAAALDVFEDEPLGADHPLLALDNVVVSSHNANSATEAIEAVHENTLQNLARHLG</sequence>
<dbReference type="PANTHER" id="PTHR10996:SF283">
    <property type="entry name" value="GLYOXYLATE_HYDROXYPYRUVATE REDUCTASE B"/>
    <property type="match status" value="1"/>
</dbReference>
<dbReference type="AlphaFoldDB" id="A0A1E3V418"/>
<dbReference type="InterPro" id="IPR006140">
    <property type="entry name" value="D-isomer_DH_NAD-bd"/>
</dbReference>
<evidence type="ECO:0000313" key="7">
    <source>
        <dbReference type="EMBL" id="ODR88362.1"/>
    </source>
</evidence>
<dbReference type="Proteomes" id="UP000094342">
    <property type="component" value="Unassembled WGS sequence"/>
</dbReference>
<gene>
    <name evidence="7" type="ORF">A8M32_25470</name>
</gene>
<feature type="domain" description="D-isomer specific 2-hydroxyacid dehydrogenase NAD-binding" evidence="6">
    <location>
        <begin position="114"/>
        <end position="284"/>
    </location>
</feature>